<evidence type="ECO:0000256" key="1">
    <source>
        <dbReference type="ARBA" id="ARBA00004651"/>
    </source>
</evidence>
<dbReference type="PANTHER" id="PTHR10010:SF46">
    <property type="entry name" value="SODIUM-DEPENDENT PHOSPHATE TRANSPORT PROTEIN 2B"/>
    <property type="match status" value="1"/>
</dbReference>
<sequence>MSCMCCLQVKQRVFFYGGVIREAQFLVVPIGSLSLLKPSCIHFVKVVSGLNNKFTEADIPEDATWGEVVQTCCCHSPSEWGMIAIGVSIVLFFLYFFLFGLDLLGSGAKVMGGCAAGELFGDDTNPVAGVMIGILATVFLQSSSTTTSIVVSLVGAGSVSVNQGIYMIMGANIGTSVTNTIVAMGQMGDGDQLERAFAGATVHDMFNFLTVGVFFPIELITGYLNRITSLCVRNFSAKDGEKWAGPLKYLVSPLTNMVIIANKSVIKGVAKGGSCEDFYPIECEDPSDPTKSTCSQVGLISCDKKTDRCPAFFQSDASLRDDQISGIAVFILGLIILFICLFAMVTMLQKMLMGTSTRIMYKATNINGYLAMLVGVGVTILVQSSSITTSTFTPLVGLGVIRLEQMFPITLGANIGTTITALLAAMLSTTEAMQVALAHLFFNISGIIVWYPIPFMRRIPLNAARQLGKATRIWRGFPIVYIIVAFLIIPVILLGLSILFTQGVKGLTVLGSLLTVALFGGIIYGIYYWQFAGGKQGCVICLTARQARTDAVRSLPDDMGSLRAKIQQLEEHTGLLGDDRDEQSVKSMSSIPIDHETLLML</sequence>
<name>A0A1E7F5X7_9STRA</name>
<organism evidence="8 9">
    <name type="scientific">Fragilariopsis cylindrus CCMP1102</name>
    <dbReference type="NCBI Taxonomy" id="635003"/>
    <lineage>
        <taxon>Eukaryota</taxon>
        <taxon>Sar</taxon>
        <taxon>Stramenopiles</taxon>
        <taxon>Ochrophyta</taxon>
        <taxon>Bacillariophyta</taxon>
        <taxon>Bacillariophyceae</taxon>
        <taxon>Bacillariophycidae</taxon>
        <taxon>Bacillariales</taxon>
        <taxon>Bacillariaceae</taxon>
        <taxon>Fragilariopsis</taxon>
    </lineage>
</organism>
<evidence type="ECO:0000313" key="8">
    <source>
        <dbReference type="EMBL" id="OEU13556.1"/>
    </source>
</evidence>
<evidence type="ECO:0000256" key="6">
    <source>
        <dbReference type="ARBA" id="ARBA00023136"/>
    </source>
</evidence>
<keyword evidence="4 7" id="KW-0812">Transmembrane</keyword>
<dbReference type="Proteomes" id="UP000095751">
    <property type="component" value="Unassembled WGS sequence"/>
</dbReference>
<feature type="transmembrane region" description="Helical" evidence="7">
    <location>
        <begin position="324"/>
        <end position="345"/>
    </location>
</feature>
<dbReference type="InterPro" id="IPR003841">
    <property type="entry name" value="Na/Pi_transpt"/>
</dbReference>
<dbReference type="AlphaFoldDB" id="A0A1E7F5X7"/>
<reference evidence="8 9" key="1">
    <citation type="submission" date="2016-09" db="EMBL/GenBank/DDBJ databases">
        <title>Extensive genetic diversity and differential bi-allelic expression allows diatom success in the polar Southern Ocean.</title>
        <authorList>
            <consortium name="DOE Joint Genome Institute"/>
            <person name="Mock T."/>
            <person name="Otillar R.P."/>
            <person name="Strauss J."/>
            <person name="Dupont C."/>
            <person name="Frickenhaus S."/>
            <person name="Maumus F."/>
            <person name="Mcmullan M."/>
            <person name="Sanges R."/>
            <person name="Schmutz J."/>
            <person name="Toseland A."/>
            <person name="Valas R."/>
            <person name="Veluchamy A."/>
            <person name="Ward B.J."/>
            <person name="Allen A."/>
            <person name="Barry K."/>
            <person name="Falciatore A."/>
            <person name="Ferrante M."/>
            <person name="Fortunato A.E."/>
            <person name="Gloeckner G."/>
            <person name="Gruber A."/>
            <person name="Hipkin R."/>
            <person name="Janech M."/>
            <person name="Kroth P."/>
            <person name="Leese F."/>
            <person name="Lindquist E."/>
            <person name="Lyon B.R."/>
            <person name="Martin J."/>
            <person name="Mayer C."/>
            <person name="Parker M."/>
            <person name="Quesneville H."/>
            <person name="Raymond J."/>
            <person name="Uhlig C."/>
            <person name="Valentin K.U."/>
            <person name="Worden A.Z."/>
            <person name="Armbrust E.V."/>
            <person name="Bowler C."/>
            <person name="Green B."/>
            <person name="Moulton V."/>
            <person name="Van Oosterhout C."/>
            <person name="Grigoriev I."/>
        </authorList>
    </citation>
    <scope>NUCLEOTIDE SEQUENCE [LARGE SCALE GENOMIC DNA]</scope>
    <source>
        <strain evidence="8 9">CCMP1102</strain>
    </source>
</reference>
<dbReference type="KEGG" id="fcy:FRACYDRAFT_226798"/>
<comment type="subcellular location">
    <subcellularLocation>
        <location evidence="1">Cell membrane</location>
        <topology evidence="1">Multi-pass membrane protein</topology>
    </subcellularLocation>
</comment>
<dbReference type="InParanoid" id="A0A1E7F5X7"/>
<feature type="transmembrane region" description="Helical" evidence="7">
    <location>
        <begin position="507"/>
        <end position="529"/>
    </location>
</feature>
<feature type="transmembrane region" description="Helical" evidence="7">
    <location>
        <begin position="435"/>
        <end position="453"/>
    </location>
</feature>
<evidence type="ECO:0000256" key="2">
    <source>
        <dbReference type="ARBA" id="ARBA00005808"/>
    </source>
</evidence>
<dbReference type="OrthoDB" id="67833at2759"/>
<dbReference type="GO" id="GO:0044341">
    <property type="term" value="P:sodium-dependent phosphate transport"/>
    <property type="evidence" value="ECO:0007669"/>
    <property type="project" value="InterPro"/>
</dbReference>
<feature type="transmembrane region" description="Helical" evidence="7">
    <location>
        <begin position="406"/>
        <end position="428"/>
    </location>
</feature>
<keyword evidence="5 7" id="KW-1133">Transmembrane helix</keyword>
<dbReference type="GO" id="GO:0005436">
    <property type="term" value="F:sodium:phosphate symporter activity"/>
    <property type="evidence" value="ECO:0007669"/>
    <property type="project" value="InterPro"/>
</dbReference>
<evidence type="ECO:0000256" key="3">
    <source>
        <dbReference type="ARBA" id="ARBA00022475"/>
    </source>
</evidence>
<evidence type="ECO:0000256" key="4">
    <source>
        <dbReference type="ARBA" id="ARBA00022692"/>
    </source>
</evidence>
<comment type="similarity">
    <text evidence="2">Belongs to the SLC34A transporter family.</text>
</comment>
<keyword evidence="9" id="KW-1185">Reference proteome</keyword>
<dbReference type="PANTHER" id="PTHR10010">
    <property type="entry name" value="SOLUTE CARRIER FAMILY 34 SODIUM PHOSPHATE , MEMBER 2-RELATED"/>
    <property type="match status" value="1"/>
</dbReference>
<feature type="transmembrane region" description="Helical" evidence="7">
    <location>
        <begin position="366"/>
        <end position="386"/>
    </location>
</feature>
<dbReference type="Pfam" id="PF02690">
    <property type="entry name" value="Na_Pi_cotrans"/>
    <property type="match status" value="2"/>
</dbReference>
<feature type="transmembrane region" description="Helical" evidence="7">
    <location>
        <begin position="205"/>
        <end position="224"/>
    </location>
</feature>
<evidence type="ECO:0000256" key="5">
    <source>
        <dbReference type="ARBA" id="ARBA00022989"/>
    </source>
</evidence>
<protein>
    <submittedName>
        <fullName evidence="8">Na_Pi_cotrans-domain-containing protein</fullName>
    </submittedName>
</protein>
<keyword evidence="6 7" id="KW-0472">Membrane</keyword>
<dbReference type="NCBIfam" id="NF037997">
    <property type="entry name" value="Na_Pi_symport"/>
    <property type="match status" value="2"/>
</dbReference>
<evidence type="ECO:0000313" key="9">
    <source>
        <dbReference type="Proteomes" id="UP000095751"/>
    </source>
</evidence>
<dbReference type="GO" id="GO:0005886">
    <property type="term" value="C:plasma membrane"/>
    <property type="evidence" value="ECO:0007669"/>
    <property type="project" value="UniProtKB-SubCell"/>
</dbReference>
<gene>
    <name evidence="8" type="ORF">FRACYDRAFT_226798</name>
</gene>
<feature type="transmembrane region" description="Helical" evidence="7">
    <location>
        <begin position="473"/>
        <end position="500"/>
    </location>
</feature>
<keyword evidence="3" id="KW-1003">Cell membrane</keyword>
<accession>A0A1E7F5X7</accession>
<dbReference type="EMBL" id="KV784361">
    <property type="protein sequence ID" value="OEU13556.1"/>
    <property type="molecule type" value="Genomic_DNA"/>
</dbReference>
<proteinExistence type="inferred from homology"/>
<evidence type="ECO:0000256" key="7">
    <source>
        <dbReference type="SAM" id="Phobius"/>
    </source>
</evidence>
<feature type="transmembrane region" description="Helical" evidence="7">
    <location>
        <begin position="80"/>
        <end position="101"/>
    </location>
</feature>